<sequence>MIQYKKMEEILNKIGYDFKGKINDLGQVKRSERRKLGEVFALDEHVKGMILVMLSNQRL</sequence>
<evidence type="ECO:0000313" key="2">
    <source>
        <dbReference type="Proteomes" id="UP000214666"/>
    </source>
</evidence>
<dbReference type="AlphaFoldDB" id="A0A222WTE5"/>
<name>A0A222WTE5_9BACL</name>
<organism evidence="1 2">
    <name type="scientific">Paenibacillus kribbensis</name>
    <dbReference type="NCBI Taxonomy" id="172713"/>
    <lineage>
        <taxon>Bacteria</taxon>
        <taxon>Bacillati</taxon>
        <taxon>Bacillota</taxon>
        <taxon>Bacilli</taxon>
        <taxon>Bacillales</taxon>
        <taxon>Paenibacillaceae</taxon>
        <taxon>Paenibacillus</taxon>
    </lineage>
</organism>
<dbReference type="Proteomes" id="UP000214666">
    <property type="component" value="Chromosome"/>
</dbReference>
<dbReference type="RefSeq" id="WP_094156268.1">
    <property type="nucleotide sequence ID" value="NZ_CP020028.1"/>
</dbReference>
<gene>
    <name evidence="1" type="ORF">B4V02_20985</name>
</gene>
<evidence type="ECO:0000313" key="1">
    <source>
        <dbReference type="EMBL" id="ASR48993.1"/>
    </source>
</evidence>
<reference evidence="1 2" key="1">
    <citation type="submission" date="2017-03" db="EMBL/GenBank/DDBJ databases">
        <title>Complete genome sequence of Paenibacillus Kribbensis producing bioflocculants.</title>
        <authorList>
            <person name="Lee H.-G."/>
            <person name="Oh H.-M."/>
        </authorList>
    </citation>
    <scope>NUCLEOTIDE SEQUENCE [LARGE SCALE GENOMIC DNA]</scope>
    <source>
        <strain evidence="1 2">AM49</strain>
    </source>
</reference>
<accession>A0A222WTE5</accession>
<protein>
    <submittedName>
        <fullName evidence="1">Uncharacterized protein</fullName>
    </submittedName>
</protein>
<dbReference type="EMBL" id="CP020028">
    <property type="protein sequence ID" value="ASR48993.1"/>
    <property type="molecule type" value="Genomic_DNA"/>
</dbReference>
<keyword evidence="2" id="KW-1185">Reference proteome</keyword>
<proteinExistence type="predicted"/>
<dbReference type="KEGG" id="pkb:B4V02_20985"/>